<dbReference type="Pfam" id="PF03713">
    <property type="entry name" value="DUF305"/>
    <property type="match status" value="1"/>
</dbReference>
<dbReference type="RefSeq" id="WP_036313160.1">
    <property type="nucleotide sequence ID" value="NZ_CANMWH010000001.1"/>
</dbReference>
<dbReference type="InterPro" id="IPR005183">
    <property type="entry name" value="DUF305_CopM-like"/>
</dbReference>
<proteinExistence type="predicted"/>
<evidence type="ECO:0000313" key="4">
    <source>
        <dbReference type="Proteomes" id="UP000234847"/>
    </source>
</evidence>
<gene>
    <name evidence="3" type="ORF">CYJ95_00945</name>
</gene>
<feature type="domain" description="DUF305" evidence="2">
    <location>
        <begin position="71"/>
        <end position="236"/>
    </location>
</feature>
<protein>
    <submittedName>
        <fullName evidence="3">DUF305 domain-containing protein</fullName>
    </submittedName>
</protein>
<comment type="caution">
    <text evidence="3">The sequence shown here is derived from an EMBL/GenBank/DDBJ whole genome shotgun (WGS) entry which is preliminary data.</text>
</comment>
<dbReference type="InterPro" id="IPR012347">
    <property type="entry name" value="Ferritin-like"/>
</dbReference>
<sequence>MSRADIAPARVRPRRWSVAVGGALLSITLATGGCSVAEEPGQTGGTEAGNTYLEGVLASPSQTSADPLAADIQFAGLLLRNHRDAIQQSDQVLGKDGVDQEIRATAERMKSEHEERAGRLESMLEGWGVPSDDVRGAGAESTPSAQPESTEDAEPTQIVGDELRAGLLSDREKNVLAAAEPEEAGRIYLLQMRRLYQGALTISATEAEDGSDDAAKELASSVVEGHRKELESLAATLGEMGVIGSSGARTAEPSGFTGPIKIEGTGADGGSVPSDFVPEPLQRVRSFRATQKPVLPSSSSPSSSSASGSASASGRDAEDQRGRDAASASPSPSPADTAQATPRPSSGASPSPSASR</sequence>
<accession>A0AAP3AE52</accession>
<dbReference type="PROSITE" id="PS51257">
    <property type="entry name" value="PROKAR_LIPOPROTEIN"/>
    <property type="match status" value="1"/>
</dbReference>
<dbReference type="Gene3D" id="1.20.1260.10">
    <property type="match status" value="1"/>
</dbReference>
<feature type="region of interest" description="Disordered" evidence="1">
    <location>
        <begin position="244"/>
        <end position="356"/>
    </location>
</feature>
<evidence type="ECO:0000313" key="3">
    <source>
        <dbReference type="EMBL" id="PKZ83515.1"/>
    </source>
</evidence>
<organism evidence="3 4">
    <name type="scientific">Micrococcus luteus</name>
    <name type="common">Micrococcus lysodeikticus</name>
    <dbReference type="NCBI Taxonomy" id="1270"/>
    <lineage>
        <taxon>Bacteria</taxon>
        <taxon>Bacillati</taxon>
        <taxon>Actinomycetota</taxon>
        <taxon>Actinomycetes</taxon>
        <taxon>Micrococcales</taxon>
        <taxon>Micrococcaceae</taxon>
        <taxon>Micrococcus</taxon>
    </lineage>
</organism>
<feature type="compositionally biased region" description="Basic and acidic residues" evidence="1">
    <location>
        <begin position="315"/>
        <end position="324"/>
    </location>
</feature>
<feature type="compositionally biased region" description="Low complexity" evidence="1">
    <location>
        <begin position="296"/>
        <end position="314"/>
    </location>
</feature>
<evidence type="ECO:0000256" key="1">
    <source>
        <dbReference type="SAM" id="MobiDB-lite"/>
    </source>
</evidence>
<evidence type="ECO:0000259" key="2">
    <source>
        <dbReference type="Pfam" id="PF03713"/>
    </source>
</evidence>
<feature type="region of interest" description="Disordered" evidence="1">
    <location>
        <begin position="126"/>
        <end position="158"/>
    </location>
</feature>
<dbReference type="EMBL" id="PKJT01000001">
    <property type="protein sequence ID" value="PKZ83515.1"/>
    <property type="molecule type" value="Genomic_DNA"/>
</dbReference>
<feature type="compositionally biased region" description="Low complexity" evidence="1">
    <location>
        <begin position="325"/>
        <end position="356"/>
    </location>
</feature>
<dbReference type="Proteomes" id="UP000234847">
    <property type="component" value="Unassembled WGS sequence"/>
</dbReference>
<reference evidence="3 4" key="1">
    <citation type="submission" date="2017-12" db="EMBL/GenBank/DDBJ databases">
        <title>Phylogenetic diversity of female urinary microbiome.</title>
        <authorList>
            <person name="Thomas-White K."/>
            <person name="Wolfe A.J."/>
        </authorList>
    </citation>
    <scope>NUCLEOTIDE SEQUENCE [LARGE SCALE GENOMIC DNA]</scope>
    <source>
        <strain evidence="3 4">UMB0038</strain>
    </source>
</reference>
<name>A0AAP3AE52_MICLU</name>
<dbReference type="AlphaFoldDB" id="A0AAP3AE52"/>